<sequence>MNDTETDGLDPGVTAESTGAADNADEFRFLAADAERVGRVAPLPAVERVRTETAEGRGISALAFEAGEAPATVLLHGMGLNAHSFDPVALALGDLRGGAPTLSVDLPGHGRSDWREDADYTPGPLAADLSRALERLAPQPFALVGHSLGGLAAILLAAERPERVRGVALVDITPGVRPKRDAGAVVEFITGQRDFATHEEIVDRAIAFGIGHDRAALRRGIALNTRRRSDGRWEWAHHLAHLETPPIAASDDPAPLRPLWAPLEALHAAGAPLALIAAEGGLVDAALRAEWGERLPGSTVVTVDGPHNLHEAAPRELAAALGGLAFVTRG</sequence>
<keyword evidence="4" id="KW-1185">Reference proteome</keyword>
<dbReference type="EMBL" id="JAGDYM010000004">
    <property type="protein sequence ID" value="MBO1900843.1"/>
    <property type="molecule type" value="Genomic_DNA"/>
</dbReference>
<organism evidence="3 4">
    <name type="scientific">Leucobacter weissii</name>
    <dbReference type="NCBI Taxonomy" id="1983706"/>
    <lineage>
        <taxon>Bacteria</taxon>
        <taxon>Bacillati</taxon>
        <taxon>Actinomycetota</taxon>
        <taxon>Actinomycetes</taxon>
        <taxon>Micrococcales</taxon>
        <taxon>Microbacteriaceae</taxon>
        <taxon>Leucobacter</taxon>
    </lineage>
</organism>
<dbReference type="Proteomes" id="UP000664382">
    <property type="component" value="Unassembled WGS sequence"/>
</dbReference>
<dbReference type="PRINTS" id="PR00111">
    <property type="entry name" value="ABHYDROLASE"/>
</dbReference>
<dbReference type="Gene3D" id="3.40.50.1820">
    <property type="entry name" value="alpha/beta hydrolase"/>
    <property type="match status" value="1"/>
</dbReference>
<gene>
    <name evidence="3" type="ORF">J4H92_02635</name>
</gene>
<protein>
    <submittedName>
        <fullName evidence="3">Alpha/beta hydrolase</fullName>
    </submittedName>
</protein>
<evidence type="ECO:0000313" key="4">
    <source>
        <dbReference type="Proteomes" id="UP000664382"/>
    </source>
</evidence>
<accession>A0A939MH63</accession>
<dbReference type="PANTHER" id="PTHR43194:SF2">
    <property type="entry name" value="PEROXISOMAL MEMBRANE PROTEIN LPX1"/>
    <property type="match status" value="1"/>
</dbReference>
<dbReference type="InterPro" id="IPR029058">
    <property type="entry name" value="AB_hydrolase_fold"/>
</dbReference>
<dbReference type="SUPFAM" id="SSF53474">
    <property type="entry name" value="alpha/beta-Hydrolases"/>
    <property type="match status" value="1"/>
</dbReference>
<dbReference type="InterPro" id="IPR000073">
    <property type="entry name" value="AB_hydrolase_1"/>
</dbReference>
<comment type="caution">
    <text evidence="3">The sequence shown here is derived from an EMBL/GenBank/DDBJ whole genome shotgun (WGS) entry which is preliminary data.</text>
</comment>
<feature type="region of interest" description="Disordered" evidence="1">
    <location>
        <begin position="1"/>
        <end position="20"/>
    </location>
</feature>
<evidence type="ECO:0000259" key="2">
    <source>
        <dbReference type="Pfam" id="PF00561"/>
    </source>
</evidence>
<proteinExistence type="predicted"/>
<name>A0A939MH63_9MICO</name>
<evidence type="ECO:0000256" key="1">
    <source>
        <dbReference type="SAM" id="MobiDB-lite"/>
    </source>
</evidence>
<dbReference type="InterPro" id="IPR050228">
    <property type="entry name" value="Carboxylesterase_BioH"/>
</dbReference>
<keyword evidence="3" id="KW-0378">Hydrolase</keyword>
<dbReference type="AlphaFoldDB" id="A0A939MH63"/>
<dbReference type="RefSeq" id="WP_208095626.1">
    <property type="nucleotide sequence ID" value="NZ_JAGDYM010000004.1"/>
</dbReference>
<dbReference type="PANTHER" id="PTHR43194">
    <property type="entry name" value="HYDROLASE ALPHA/BETA FOLD FAMILY"/>
    <property type="match status" value="1"/>
</dbReference>
<reference evidence="3" key="1">
    <citation type="submission" date="2021-03" db="EMBL/GenBank/DDBJ databases">
        <title>Leucobacter chromiisoli sp. nov., isolated from chromium-containing soil of chemical plant.</title>
        <authorList>
            <person name="Xu Z."/>
        </authorList>
    </citation>
    <scope>NUCLEOTIDE SEQUENCE</scope>
    <source>
        <strain evidence="3">S27</strain>
    </source>
</reference>
<dbReference type="GO" id="GO:0016787">
    <property type="term" value="F:hydrolase activity"/>
    <property type="evidence" value="ECO:0007669"/>
    <property type="project" value="UniProtKB-KW"/>
</dbReference>
<dbReference type="Pfam" id="PF00561">
    <property type="entry name" value="Abhydrolase_1"/>
    <property type="match status" value="1"/>
</dbReference>
<feature type="domain" description="AB hydrolase-1" evidence="2">
    <location>
        <begin position="73"/>
        <end position="173"/>
    </location>
</feature>
<evidence type="ECO:0000313" key="3">
    <source>
        <dbReference type="EMBL" id="MBO1900843.1"/>
    </source>
</evidence>